<dbReference type="InterPro" id="IPR006061">
    <property type="entry name" value="SBP_1_CS"/>
</dbReference>
<evidence type="ECO:0000256" key="5">
    <source>
        <dbReference type="ARBA" id="ARBA00022764"/>
    </source>
</evidence>
<dbReference type="InterPro" id="IPR006311">
    <property type="entry name" value="TAT_signal"/>
</dbReference>
<dbReference type="Gene3D" id="3.40.190.10">
    <property type="entry name" value="Periplasmic binding protein-like II"/>
    <property type="match status" value="2"/>
</dbReference>
<protein>
    <submittedName>
        <fullName evidence="6">Extracellular solute-binding protein</fullName>
    </submittedName>
</protein>
<keyword evidence="7" id="KW-1185">Reference proteome</keyword>
<dbReference type="PROSITE" id="PS51318">
    <property type="entry name" value="TAT"/>
    <property type="match status" value="1"/>
</dbReference>
<comment type="subcellular location">
    <subcellularLocation>
        <location evidence="1">Periplasm</location>
    </subcellularLocation>
</comment>
<organism evidence="6 7">
    <name type="scientific">Pseudogemmobacter lacusdianii</name>
    <dbReference type="NCBI Taxonomy" id="3069608"/>
    <lineage>
        <taxon>Bacteria</taxon>
        <taxon>Pseudomonadati</taxon>
        <taxon>Pseudomonadota</taxon>
        <taxon>Alphaproteobacteria</taxon>
        <taxon>Rhodobacterales</taxon>
        <taxon>Paracoccaceae</taxon>
        <taxon>Pseudogemmobacter</taxon>
    </lineage>
</organism>
<keyword evidence="4" id="KW-0732">Signal</keyword>
<dbReference type="PANTHER" id="PTHR30222:SF17">
    <property type="entry name" value="SPERMIDINE_PUTRESCINE-BINDING PERIPLASMIC PROTEIN"/>
    <property type="match status" value="1"/>
</dbReference>
<dbReference type="PANTHER" id="PTHR30222">
    <property type="entry name" value="SPERMIDINE/PUTRESCINE-BINDING PERIPLASMIC PROTEIN"/>
    <property type="match status" value="1"/>
</dbReference>
<dbReference type="EMBL" id="JAVDBT010000025">
    <property type="protein sequence ID" value="MDQ2068141.1"/>
    <property type="molecule type" value="Genomic_DNA"/>
</dbReference>
<keyword evidence="5" id="KW-0574">Periplasm</keyword>
<gene>
    <name evidence="6" type="ORF">Q9295_17355</name>
</gene>
<reference evidence="6 7" key="1">
    <citation type="submission" date="2023-08" db="EMBL/GenBank/DDBJ databases">
        <title>Characterization of two Paracoccaceae strains isolated from Phycosphere and proposal of Xinfangfangia lacusdiani sp. nov.</title>
        <authorList>
            <person name="Deng Y."/>
            <person name="Zhang Y.Q."/>
        </authorList>
    </citation>
    <scope>NUCLEOTIDE SEQUENCE [LARGE SCALE GENOMIC DNA]</scope>
    <source>
        <strain evidence="6 7">CPCC 101601</strain>
    </source>
</reference>
<dbReference type="Pfam" id="PF13416">
    <property type="entry name" value="SBP_bac_8"/>
    <property type="match status" value="1"/>
</dbReference>
<accession>A0ABU0W293</accession>
<name>A0ABU0W293_9RHOB</name>
<dbReference type="PROSITE" id="PS01037">
    <property type="entry name" value="SBP_BACTERIAL_1"/>
    <property type="match status" value="1"/>
</dbReference>
<evidence type="ECO:0000256" key="4">
    <source>
        <dbReference type="ARBA" id="ARBA00022729"/>
    </source>
</evidence>
<proteinExistence type="inferred from homology"/>
<dbReference type="RefSeq" id="WP_306681851.1">
    <property type="nucleotide sequence ID" value="NZ_JAVDBT010000025.1"/>
</dbReference>
<dbReference type="InterPro" id="IPR006059">
    <property type="entry name" value="SBP"/>
</dbReference>
<keyword evidence="3" id="KW-0813">Transport</keyword>
<dbReference type="InterPro" id="IPR001188">
    <property type="entry name" value="Sperm_putr-bd"/>
</dbReference>
<evidence type="ECO:0000313" key="6">
    <source>
        <dbReference type="EMBL" id="MDQ2068141.1"/>
    </source>
</evidence>
<evidence type="ECO:0000256" key="2">
    <source>
        <dbReference type="ARBA" id="ARBA00008520"/>
    </source>
</evidence>
<evidence type="ECO:0000256" key="1">
    <source>
        <dbReference type="ARBA" id="ARBA00004418"/>
    </source>
</evidence>
<dbReference type="SUPFAM" id="SSF53850">
    <property type="entry name" value="Periplasmic binding protein-like II"/>
    <property type="match status" value="1"/>
</dbReference>
<comment type="similarity">
    <text evidence="2">Belongs to the bacterial solute-binding protein 1 family.</text>
</comment>
<sequence length="367" mass="39773">MTMTLNRRAFGRGAAALGLATLAAPAYLRHAHAQTKELNVWAYDGFITDGLRDRFEAETGAKLNIRMVTDQGEMFNLMMAEQGNHSADIVTCAGHRFYQFIDAGLLAAVDKGRLTAWDKILPEYANAGWVSRGGQDWGVPLVVVATGLLYNTEMVSEKPESWDVIFSEGFAGKTSYQLQNFMPIVMDYLGHDGSGVSYAGDTEAAQKAVNAARDFMIEHKSKVRRYYEGPTEVQQMMVTGDIAMAQASSGPSSQLIIDGFPAAFTIPKEGGQAYAYGFNVVANAKNMDNAYSFLNMLLSDPVNGAEIVRSTGLESTIAGTADQLSEAERAALALSPEERARLSWVNVETAAFIFDLVDAAAEEVRAA</sequence>
<dbReference type="PRINTS" id="PR00909">
    <property type="entry name" value="SPERMDNBNDNG"/>
</dbReference>
<dbReference type="Proteomes" id="UP001239680">
    <property type="component" value="Unassembled WGS sequence"/>
</dbReference>
<evidence type="ECO:0000256" key="3">
    <source>
        <dbReference type="ARBA" id="ARBA00022448"/>
    </source>
</evidence>
<comment type="caution">
    <text evidence="6">The sequence shown here is derived from an EMBL/GenBank/DDBJ whole genome shotgun (WGS) entry which is preliminary data.</text>
</comment>
<evidence type="ECO:0000313" key="7">
    <source>
        <dbReference type="Proteomes" id="UP001239680"/>
    </source>
</evidence>